<feature type="transmembrane region" description="Helical" evidence="1">
    <location>
        <begin position="77"/>
        <end position="96"/>
    </location>
</feature>
<feature type="transmembrane region" description="Helical" evidence="1">
    <location>
        <begin position="35"/>
        <end position="56"/>
    </location>
</feature>
<dbReference type="EMBL" id="CAFBNF010000425">
    <property type="protein sequence ID" value="CAB4965880.1"/>
    <property type="molecule type" value="Genomic_DNA"/>
</dbReference>
<dbReference type="GO" id="GO:0005886">
    <property type="term" value="C:plasma membrane"/>
    <property type="evidence" value="ECO:0007669"/>
    <property type="project" value="TreeGrafter"/>
</dbReference>
<feature type="transmembrane region" description="Helical" evidence="1">
    <location>
        <begin position="256"/>
        <end position="277"/>
    </location>
</feature>
<evidence type="ECO:0000313" key="2">
    <source>
        <dbReference type="EMBL" id="CAB4965880.1"/>
    </source>
</evidence>
<protein>
    <submittedName>
        <fullName evidence="2">Unannotated protein</fullName>
    </submittedName>
</protein>
<feature type="transmembrane region" description="Helical" evidence="1">
    <location>
        <begin position="283"/>
        <end position="304"/>
    </location>
</feature>
<feature type="transmembrane region" description="Helical" evidence="1">
    <location>
        <begin position="137"/>
        <end position="154"/>
    </location>
</feature>
<sequence length="306" mass="31534">MRHWPAIALAFVSGATLAVQGRINAGFALEIDDGLFAALISCAIGMSLMAVIVLAFPSRRRLLGNVLPAIRERRLRWWFLLSGLGGSFFVASQALGVPVLGIALFSMTVTAAQVTSSLGVDRLGIGPMGRTAVTSRRVVAALLGLGAVAVATLGRSSVEASVPIVAVLMVMVVGALMAPQQALNARIARETHSLSVPTLINFTASTVGLVVAVLIAQRGIPPLLSDGVPAWLLLGGPLGLIYIGTATAVVRVVGVLLFFLTAVSGQLAASLVIDIVLPVPGTVISWGLISALMISLLAVVVGALRR</sequence>
<reference evidence="2" key="1">
    <citation type="submission" date="2020-05" db="EMBL/GenBank/DDBJ databases">
        <authorList>
            <person name="Chiriac C."/>
            <person name="Salcher M."/>
            <person name="Ghai R."/>
            <person name="Kavagutti S V."/>
        </authorList>
    </citation>
    <scope>NUCLEOTIDE SEQUENCE</scope>
</reference>
<name>A0A6J7LBU8_9ZZZZ</name>
<evidence type="ECO:0000256" key="1">
    <source>
        <dbReference type="SAM" id="Phobius"/>
    </source>
</evidence>
<proteinExistence type="predicted"/>
<dbReference type="PANTHER" id="PTHR34821">
    <property type="entry name" value="INNER MEMBRANE PROTEIN YDCZ"/>
    <property type="match status" value="1"/>
</dbReference>
<feature type="transmembrane region" description="Helical" evidence="1">
    <location>
        <begin position="228"/>
        <end position="249"/>
    </location>
</feature>
<dbReference type="PANTHER" id="PTHR34821:SF2">
    <property type="entry name" value="INNER MEMBRANE PROTEIN YDCZ"/>
    <property type="match status" value="1"/>
</dbReference>
<feature type="transmembrane region" description="Helical" evidence="1">
    <location>
        <begin position="102"/>
        <end position="125"/>
    </location>
</feature>
<keyword evidence="1" id="KW-0812">Transmembrane</keyword>
<keyword evidence="1" id="KW-1133">Transmembrane helix</keyword>
<dbReference type="InterPro" id="IPR006750">
    <property type="entry name" value="YdcZ"/>
</dbReference>
<organism evidence="2">
    <name type="scientific">freshwater metagenome</name>
    <dbReference type="NCBI Taxonomy" id="449393"/>
    <lineage>
        <taxon>unclassified sequences</taxon>
        <taxon>metagenomes</taxon>
        <taxon>ecological metagenomes</taxon>
    </lineage>
</organism>
<dbReference type="Pfam" id="PF04657">
    <property type="entry name" value="DMT_YdcZ"/>
    <property type="match status" value="2"/>
</dbReference>
<feature type="transmembrane region" description="Helical" evidence="1">
    <location>
        <begin position="160"/>
        <end position="178"/>
    </location>
</feature>
<feature type="transmembrane region" description="Helical" evidence="1">
    <location>
        <begin position="199"/>
        <end position="216"/>
    </location>
</feature>
<gene>
    <name evidence="2" type="ORF">UFOPK3773_02450</name>
</gene>
<keyword evidence="1" id="KW-0472">Membrane</keyword>
<accession>A0A6J7LBU8</accession>
<dbReference type="AlphaFoldDB" id="A0A6J7LBU8"/>